<protein>
    <recommendedName>
        <fullName evidence="1">Putative auto-transporter adhesin head GIN domain-containing protein</fullName>
    </recommendedName>
</protein>
<dbReference type="Pfam" id="PF10988">
    <property type="entry name" value="DUF2807"/>
    <property type="match status" value="1"/>
</dbReference>
<keyword evidence="3" id="KW-1185">Reference proteome</keyword>
<evidence type="ECO:0000259" key="1">
    <source>
        <dbReference type="Pfam" id="PF10988"/>
    </source>
</evidence>
<sequence length="287" mass="29975">MRLPIAFAALLALGGCVIVVPENAQYSWPASGPGINGDGVITKETRPVSGAAALDIDVRRRIDLDVDIQIGKTASLQIEGDSNLLPRVFIDDKGPVLRIWTDDDLRSTRPIRIRYTAPQLREVETNGSVRVHIDGLNGGALSLAQRGSGRMDLRGRVDQLDIHNAGSGNLTGEGLDSGATRVTMNGSGKVDLGTVRGEHLRVAIHGSGPFSANGNVRTLDVNVHGSGGARLSGLRAEIADLTCNGSGSIVASVSDKLQASTNGSGSITVYGNPAQRSISGKRTSVVQ</sequence>
<dbReference type="InterPro" id="IPR021255">
    <property type="entry name" value="DUF2807"/>
</dbReference>
<gene>
    <name evidence="2" type="ORF">FHS03_004278</name>
</gene>
<evidence type="ECO:0000313" key="2">
    <source>
        <dbReference type="EMBL" id="MBB3121202.1"/>
    </source>
</evidence>
<feature type="domain" description="Putative auto-transporter adhesin head GIN" evidence="1">
    <location>
        <begin position="166"/>
        <end position="273"/>
    </location>
</feature>
<organism evidence="2 3">
    <name type="scientific">Pseudoduganella violacea</name>
    <dbReference type="NCBI Taxonomy" id="1715466"/>
    <lineage>
        <taxon>Bacteria</taxon>
        <taxon>Pseudomonadati</taxon>
        <taxon>Pseudomonadota</taxon>
        <taxon>Betaproteobacteria</taxon>
        <taxon>Burkholderiales</taxon>
        <taxon>Oxalobacteraceae</taxon>
        <taxon>Telluria group</taxon>
        <taxon>Pseudoduganella</taxon>
    </lineage>
</organism>
<dbReference type="PANTHER" id="PTHR39200">
    <property type="entry name" value="HYPOTHETICAL EXPORTED PROTEIN"/>
    <property type="match status" value="1"/>
</dbReference>
<dbReference type="PROSITE" id="PS51257">
    <property type="entry name" value="PROKAR_LIPOPROTEIN"/>
    <property type="match status" value="1"/>
</dbReference>
<dbReference type="Gene3D" id="2.160.20.120">
    <property type="match status" value="1"/>
</dbReference>
<comment type="caution">
    <text evidence="2">The sequence shown here is derived from an EMBL/GenBank/DDBJ whole genome shotgun (WGS) entry which is preliminary data.</text>
</comment>
<dbReference type="PANTHER" id="PTHR39200:SF1">
    <property type="entry name" value="AUTO-TRANSPORTER ADHESIN HEAD GIN DOMAIN-CONTAINING PROTEIN-RELATED"/>
    <property type="match status" value="1"/>
</dbReference>
<accession>A0A7W5BDL4</accession>
<reference evidence="2 3" key="1">
    <citation type="submission" date="2020-08" db="EMBL/GenBank/DDBJ databases">
        <title>Genomic Encyclopedia of Type Strains, Phase III (KMG-III): the genomes of soil and plant-associated and newly described type strains.</title>
        <authorList>
            <person name="Whitman W."/>
        </authorList>
    </citation>
    <scope>NUCLEOTIDE SEQUENCE [LARGE SCALE GENOMIC DNA]</scope>
    <source>
        <strain evidence="2 3">CECT 8897</strain>
    </source>
</reference>
<dbReference type="Proteomes" id="UP000541535">
    <property type="component" value="Unassembled WGS sequence"/>
</dbReference>
<name>A0A7W5BDL4_9BURK</name>
<dbReference type="EMBL" id="JACHXD010000014">
    <property type="protein sequence ID" value="MBB3121202.1"/>
    <property type="molecule type" value="Genomic_DNA"/>
</dbReference>
<evidence type="ECO:0000313" key="3">
    <source>
        <dbReference type="Proteomes" id="UP000541535"/>
    </source>
</evidence>
<proteinExistence type="predicted"/>
<dbReference type="RefSeq" id="WP_183442928.1">
    <property type="nucleotide sequence ID" value="NZ_JACHXD010000014.1"/>
</dbReference>
<dbReference type="AlphaFoldDB" id="A0A7W5BDL4"/>